<feature type="region of interest" description="Disordered" evidence="1">
    <location>
        <begin position="512"/>
        <end position="578"/>
    </location>
</feature>
<evidence type="ECO:0000313" key="4">
    <source>
        <dbReference type="Proteomes" id="UP001217918"/>
    </source>
</evidence>
<gene>
    <name evidence="3" type="ORF">P8C59_004455</name>
</gene>
<dbReference type="InterPro" id="IPR022190">
    <property type="entry name" value="DUF3716"/>
</dbReference>
<keyword evidence="4" id="KW-1185">Reference proteome</keyword>
<feature type="region of interest" description="Disordered" evidence="1">
    <location>
        <begin position="292"/>
        <end position="358"/>
    </location>
</feature>
<dbReference type="InterPro" id="IPR013087">
    <property type="entry name" value="Znf_C2H2_type"/>
</dbReference>
<feature type="compositionally biased region" description="Polar residues" evidence="1">
    <location>
        <begin position="122"/>
        <end position="133"/>
    </location>
</feature>
<evidence type="ECO:0000259" key="2">
    <source>
        <dbReference type="PROSITE" id="PS00028"/>
    </source>
</evidence>
<proteinExistence type="predicted"/>
<feature type="compositionally biased region" description="Basic and acidic residues" evidence="1">
    <location>
        <begin position="512"/>
        <end position="524"/>
    </location>
</feature>
<feature type="region of interest" description="Disordered" evidence="1">
    <location>
        <begin position="99"/>
        <end position="192"/>
    </location>
</feature>
<feature type="domain" description="C2H2-type" evidence="2">
    <location>
        <begin position="236"/>
        <end position="259"/>
    </location>
</feature>
<feature type="compositionally biased region" description="Polar residues" evidence="1">
    <location>
        <begin position="328"/>
        <end position="352"/>
    </location>
</feature>
<feature type="compositionally biased region" description="Pro residues" evidence="1">
    <location>
        <begin position="299"/>
        <end position="308"/>
    </location>
</feature>
<protein>
    <recommendedName>
        <fullName evidence="2">C2H2-type domain-containing protein</fullName>
    </recommendedName>
</protein>
<evidence type="ECO:0000256" key="1">
    <source>
        <dbReference type="SAM" id="MobiDB-lite"/>
    </source>
</evidence>
<dbReference type="Pfam" id="PF12511">
    <property type="entry name" value="DUF3716"/>
    <property type="match status" value="1"/>
</dbReference>
<reference evidence="3" key="1">
    <citation type="journal article" date="2023" name="Mol. Plant Microbe Interact.">
        <title>Elucidating the Obligate Nature and Biological Capacity of an Invasive Fungal Corn Pathogen.</title>
        <authorList>
            <person name="MacCready J.S."/>
            <person name="Roggenkamp E.M."/>
            <person name="Gdanetz K."/>
            <person name="Chilvers M.I."/>
        </authorList>
    </citation>
    <scope>NUCLEOTIDE SEQUENCE</scope>
    <source>
        <strain evidence="3">PM02</strain>
    </source>
</reference>
<dbReference type="AlphaFoldDB" id="A0AAD9I2S4"/>
<organism evidence="3 4">
    <name type="scientific">Phyllachora maydis</name>
    <dbReference type="NCBI Taxonomy" id="1825666"/>
    <lineage>
        <taxon>Eukaryota</taxon>
        <taxon>Fungi</taxon>
        <taxon>Dikarya</taxon>
        <taxon>Ascomycota</taxon>
        <taxon>Pezizomycotina</taxon>
        <taxon>Sordariomycetes</taxon>
        <taxon>Sordariomycetidae</taxon>
        <taxon>Phyllachorales</taxon>
        <taxon>Phyllachoraceae</taxon>
        <taxon>Phyllachora</taxon>
    </lineage>
</organism>
<accession>A0AAD9I2S4</accession>
<feature type="compositionally biased region" description="Low complexity" evidence="1">
    <location>
        <begin position="566"/>
        <end position="578"/>
    </location>
</feature>
<dbReference type="Proteomes" id="UP001217918">
    <property type="component" value="Unassembled WGS sequence"/>
</dbReference>
<comment type="caution">
    <text evidence="3">The sequence shown here is derived from an EMBL/GenBank/DDBJ whole genome shotgun (WGS) entry which is preliminary data.</text>
</comment>
<evidence type="ECO:0000313" key="3">
    <source>
        <dbReference type="EMBL" id="KAK2069913.1"/>
    </source>
</evidence>
<sequence>MNRPPPIPSAPRAPPAMVHNDLKTTRARGLQLADFQPPDQHRYGLAQHFRYHKGIELNDNGDGTLSEVGTFAPDDFPEHKQWNGPIVVSKTPIVAGGEPLANPSLSSTAHAKLAKAHRPRSSGPSFDSSMGQRSSRRKQLAESSESDGAMNSTMPDEIDDWASNPKRGSAILAGEAVDSPRGRVEGCKPRNELTATPSGRLYRFWRTPQGVDVATCGALIPDGYEQSGNPEYPWICPIRSCRQLFAAIQCLGSHFVAAHRGRLLNDNLDGTLSDRGAYITKNPKMRPKSYIVSQEPLGPSEPPMPDPSFPKSMRTHTLTADQEKIKTAETQTSHRASSLSGRVDTGLTSTPHAGQRPLLLKSPGKDLWSYILPLLGTDAFAAGPPIAQCRWLPKLLLLPRQRAIAWNTAWLQKQSRHGSFVAALPIDVLSILLQAVGEPAADPCDPCSQGSGPFDHCIVVPRALSAALRGACTGCANCIYMDCKAACRFYKNRPHGLRPAVLPRDVVEAVEDGREDLGGKDARQGRKRKMHERDDDADDADIDDEEDQDSSNDGDALDQPVRKRPAPSVAVAPAPAASCPSLPPMASHPAAMALEEWELAPGRLALGGAPGETVAYSQCYTRMRMVRVEQDVTCRVDALRPGEVARYTAGAEEVRYCTVCAGKVRVKVGGGEEVDGKGGEQQFAVGQFGLFKVPRGRVVTVTNLCRAT</sequence>
<feature type="compositionally biased region" description="Basic and acidic residues" evidence="1">
    <location>
        <begin position="178"/>
        <end position="191"/>
    </location>
</feature>
<dbReference type="PROSITE" id="PS00028">
    <property type="entry name" value="ZINC_FINGER_C2H2_1"/>
    <property type="match status" value="1"/>
</dbReference>
<feature type="compositionally biased region" description="Acidic residues" evidence="1">
    <location>
        <begin position="535"/>
        <end position="556"/>
    </location>
</feature>
<name>A0AAD9I2S4_9PEZI</name>
<dbReference type="EMBL" id="JAQQPM010000003">
    <property type="protein sequence ID" value="KAK2069913.1"/>
    <property type="molecule type" value="Genomic_DNA"/>
</dbReference>